<protein>
    <submittedName>
        <fullName evidence="1">Uncharacterized protein</fullName>
    </submittedName>
</protein>
<dbReference type="RefSeq" id="WP_085497338.1">
    <property type="nucleotide sequence ID" value="NZ_FXAZ01000006.1"/>
</dbReference>
<reference evidence="1 2" key="1">
    <citation type="submission" date="2017-04" db="EMBL/GenBank/DDBJ databases">
        <authorList>
            <person name="Afonso C.L."/>
            <person name="Miller P.J."/>
            <person name="Scott M.A."/>
            <person name="Spackman E."/>
            <person name="Goraichik I."/>
            <person name="Dimitrov K.M."/>
            <person name="Suarez D.L."/>
            <person name="Swayne D.E."/>
        </authorList>
    </citation>
    <scope>NUCLEOTIDE SEQUENCE [LARGE SCALE GENOMIC DNA]</scope>
    <source>
        <strain evidence="1 2">11</strain>
    </source>
</reference>
<dbReference type="Proteomes" id="UP000193834">
    <property type="component" value="Unassembled WGS sequence"/>
</dbReference>
<evidence type="ECO:0000313" key="2">
    <source>
        <dbReference type="Proteomes" id="UP000193834"/>
    </source>
</evidence>
<organism evidence="1 2">
    <name type="scientific">Paenibacillus aquistagni</name>
    <dbReference type="NCBI Taxonomy" id="1852522"/>
    <lineage>
        <taxon>Bacteria</taxon>
        <taxon>Bacillati</taxon>
        <taxon>Bacillota</taxon>
        <taxon>Bacilli</taxon>
        <taxon>Bacillales</taxon>
        <taxon>Paenibacillaceae</taxon>
        <taxon>Paenibacillus</taxon>
    </lineage>
</organism>
<dbReference type="OrthoDB" id="1673233at2"/>
<accession>A0A1X7LQI5</accession>
<proteinExistence type="predicted"/>
<dbReference type="STRING" id="1852522.SAMN06295960_4063"/>
<gene>
    <name evidence="1" type="ORF">SAMN06295960_4063</name>
</gene>
<dbReference type="EMBL" id="FXAZ01000006">
    <property type="protein sequence ID" value="SMG55950.1"/>
    <property type="molecule type" value="Genomic_DNA"/>
</dbReference>
<name>A0A1X7LQI5_9BACL</name>
<keyword evidence="2" id="KW-1185">Reference proteome</keyword>
<dbReference type="AlphaFoldDB" id="A0A1X7LQI5"/>
<sequence>MHDLSLRRFAMASLAGLLVITLLLGVSPRHASAQGLVFPPVTYSPAKHIELQTGPVSVPASPTVTGVTYQVEYSDTEIANVSVDMSKHEYIIEPKSAAGTATVQVTWYDAMGHAAAEKFAVMVNDTPNGVSAPDVNVSYFRDLYLLTNENQEIDVDRLFPGNDQRHIKEEFRYTVDDTPDVYNHHLIVKPFVTYLTLQPKSTFDDATIRVSFTRNDGVKVSTFAKFALNQPPLFVDPLEAMQLLKHKDTILNLDQYYTDPNGDKLKYRIVQVDPALSVTPAIVGSQLVIPAGADQSFKIRIEADDSRMGTVEGEFSFQVNEISLQEYAGSYEDTVNVLSVSIKEEGTYVLAPYQEWLSQLQGQELRREVAPADAAAIRFTIDGSAGAEVPAGTYGIYKVDADIQVIAVIELQGKRVLEQELLSIATHNGRGHIELPDVREWILRKENQNYLRIRMAMSFL</sequence>
<evidence type="ECO:0000313" key="1">
    <source>
        <dbReference type="EMBL" id="SMG55950.1"/>
    </source>
</evidence>